<comment type="caution">
    <text evidence="9">The sequence shown here is derived from an EMBL/GenBank/DDBJ whole genome shotgun (WGS) entry which is preliminary data.</text>
</comment>
<name>A0A5A8C8C3_CAFRO</name>
<keyword evidence="2 7" id="KW-0812">Transmembrane</keyword>
<feature type="compositionally biased region" description="Low complexity" evidence="6">
    <location>
        <begin position="1306"/>
        <end position="1321"/>
    </location>
</feature>
<feature type="region of interest" description="Disordered" evidence="6">
    <location>
        <begin position="1240"/>
        <end position="1266"/>
    </location>
</feature>
<dbReference type="SMART" id="SM01202">
    <property type="entry name" value="FerI"/>
    <property type="match status" value="1"/>
</dbReference>
<dbReference type="InterPro" id="IPR037721">
    <property type="entry name" value="Ferlin"/>
</dbReference>
<accession>A0A5A8C8C3</accession>
<evidence type="ECO:0000256" key="6">
    <source>
        <dbReference type="SAM" id="MobiDB-lite"/>
    </source>
</evidence>
<dbReference type="Gene3D" id="2.60.40.150">
    <property type="entry name" value="C2 domain"/>
    <property type="match status" value="7"/>
</dbReference>
<feature type="region of interest" description="Disordered" evidence="6">
    <location>
        <begin position="2029"/>
        <end position="2122"/>
    </location>
</feature>
<dbReference type="EMBL" id="VLTN01000048">
    <property type="protein sequence ID" value="KAA0148907.1"/>
    <property type="molecule type" value="Genomic_DNA"/>
</dbReference>
<feature type="compositionally biased region" description="Basic residues" evidence="6">
    <location>
        <begin position="1329"/>
        <end position="1338"/>
    </location>
</feature>
<keyword evidence="4 7" id="KW-1133">Transmembrane helix</keyword>
<dbReference type="Pfam" id="PF00168">
    <property type="entry name" value="C2"/>
    <property type="match status" value="7"/>
</dbReference>
<evidence type="ECO:0000256" key="3">
    <source>
        <dbReference type="ARBA" id="ARBA00022737"/>
    </source>
</evidence>
<dbReference type="SMART" id="SM00239">
    <property type="entry name" value="C2"/>
    <property type="match status" value="6"/>
</dbReference>
<feature type="region of interest" description="Disordered" evidence="6">
    <location>
        <begin position="1924"/>
        <end position="2007"/>
    </location>
</feature>
<feature type="compositionally biased region" description="Basic and acidic residues" evidence="6">
    <location>
        <begin position="347"/>
        <end position="365"/>
    </location>
</feature>
<dbReference type="InterPro" id="IPR035892">
    <property type="entry name" value="C2_domain_sf"/>
</dbReference>
<proteinExistence type="predicted"/>
<feature type="domain" description="C2" evidence="8">
    <location>
        <begin position="359"/>
        <end position="486"/>
    </location>
</feature>
<keyword evidence="5 7" id="KW-0472">Membrane</keyword>
<dbReference type="CDD" id="cd04037">
    <property type="entry name" value="C2E_Ferlin"/>
    <property type="match status" value="1"/>
</dbReference>
<feature type="region of interest" description="Disordered" evidence="6">
    <location>
        <begin position="324"/>
        <end position="366"/>
    </location>
</feature>
<feature type="compositionally biased region" description="Low complexity" evidence="6">
    <location>
        <begin position="2095"/>
        <end position="2105"/>
    </location>
</feature>
<reference evidence="9 10" key="1">
    <citation type="submission" date="2019-07" db="EMBL/GenBank/DDBJ databases">
        <title>Genomes of Cafeteria roenbergensis.</title>
        <authorList>
            <person name="Fischer M.G."/>
            <person name="Hackl T."/>
            <person name="Roman M."/>
        </authorList>
    </citation>
    <scope>NUCLEOTIDE SEQUENCE [LARGE SCALE GENOMIC DNA]</scope>
    <source>
        <strain evidence="9 10">BVI</strain>
    </source>
</reference>
<feature type="region of interest" description="Disordered" evidence="6">
    <location>
        <begin position="736"/>
        <end position="769"/>
    </location>
</feature>
<feature type="transmembrane region" description="Helical" evidence="7">
    <location>
        <begin position="2223"/>
        <end position="2244"/>
    </location>
</feature>
<evidence type="ECO:0000313" key="9">
    <source>
        <dbReference type="EMBL" id="KAA0148907.1"/>
    </source>
</evidence>
<evidence type="ECO:0000256" key="1">
    <source>
        <dbReference type="ARBA" id="ARBA00004167"/>
    </source>
</evidence>
<dbReference type="PROSITE" id="PS50004">
    <property type="entry name" value="C2"/>
    <property type="match status" value="7"/>
</dbReference>
<keyword evidence="10" id="KW-1185">Reference proteome</keyword>
<evidence type="ECO:0000256" key="7">
    <source>
        <dbReference type="SAM" id="Phobius"/>
    </source>
</evidence>
<dbReference type="PANTHER" id="PTHR12546:SF33">
    <property type="entry name" value="SPERM VESICLE FUSION PROTEIN FER-1"/>
    <property type="match status" value="1"/>
</dbReference>
<evidence type="ECO:0000313" key="10">
    <source>
        <dbReference type="Proteomes" id="UP000323011"/>
    </source>
</evidence>
<feature type="domain" description="C2" evidence="8">
    <location>
        <begin position="532"/>
        <end position="667"/>
    </location>
</feature>
<feature type="domain" description="C2" evidence="8">
    <location>
        <begin position="1783"/>
        <end position="1904"/>
    </location>
</feature>
<feature type="compositionally biased region" description="Low complexity" evidence="6">
    <location>
        <begin position="1342"/>
        <end position="1354"/>
    </location>
</feature>
<dbReference type="PANTHER" id="PTHR12546">
    <property type="entry name" value="FER-1-LIKE"/>
    <property type="match status" value="1"/>
</dbReference>
<feature type="region of interest" description="Disordered" evidence="6">
    <location>
        <begin position="1294"/>
        <end position="1354"/>
    </location>
</feature>
<feature type="compositionally biased region" description="Basic and acidic residues" evidence="6">
    <location>
        <begin position="2106"/>
        <end position="2116"/>
    </location>
</feature>
<sequence length="2471" mass="262352">MAMSDAPMLLAYGMRVAGLPAMDRNGKADPYLKLSAGRDSFRTKTKKATLEASWDEQFYFGKKGRKGAILSEDTLRVEVWDDDTIFDESVGVVSVPLADIRNPAAPTKTVALPIIGPKGKERGQLFMSLLFMNLPAAKGSAPGGAMAPASAGAAAAAGASAAGGSGAASDAPAAAPAAAGSIPAAAAAAAACNTLKFRVFSARGLRHKAKAYLRINAASGNASTTPGAEATEPNFAASFLAPAPSPSSSVVVSVFQKSMFRDRFVGAIALTADQFAGAQPRRQWYSLGDRDGVEGDGTRGEIEVMAAWEASMSPVGAPVPFDPATGQPRVGPPTADGQMGEVVPPEAKAESEEERAAREAEERRHSAMMRGMSLRRGDYKVMVHIHEVRQLKDEDLNASVDPCVRVEVLGKRQQTKTAWMTNAVVFDHLMYFSFEDLSPEQLERGSVTIRVMDVDRFSRDDLVGQHVLDLPFVYFREHHELHGRWLGITDPTHKRKKGLMGYVKVSVAVLGPGDRRHLWDAAEEARLEAAERAHGLESVVMMPPSIDRKVEFLVVTAHRAEDLMPMDKPQVGGLVKGGIDAYVQVDFAGNPSARTPWVARKGKHDTALNVSWTSKNQLWIPVMVPTMTTGVRVAVMDYDMASSDDLVGTAHLNFRALRSKPVHRRWFNLYGGPEGIYGQEAEAMAEFPAAASHFRGRVLLSAEVVRHPRPDEVEHVHVKTASTPVFLDPSYAPASHAAGSDLAGDDDDDEAVSPPPDAGAAVVDGAHPLDPPTREYTLRALVLSGVDIPAKFNPISRTLGLGKGHEMAVEIEVGGTVLSTEANRVTAGAVWWGKQLSARVRLPADPAQVPDVFLYLRRGKAGPRVCFARWSGEELAQEEDAFDATANPCEWVPLQEDVALDALADNQQPGAVLCRLALAPSEFETVDETWEDDLARASAKGAFELRVHVYQARNLPAADSIGSADPYVRVQVDGQVMETRYKEATVSPLFYETLRFRGLALPLEREFRPPVTLQVFDRDRFTSDDFISELRMPLSDPRVLVHPFRQDGSVSLPATLKDPEWFPLTALGREDDGPQGELLLSLELVHYDDIAPGAVPAVQAPRPASIVPEMDDWHVEVLCLGMRSMQPYMGLPIANPRVDMDLGDRSKAEAVKRTSHSNFPSGSDPNFCQRILIPCRLPRREIFAPALNLSVVDRRLGGFLEPVVGTATVPLVDKIPGTPSYRPPFGSLQTENLHYRDMSQTERANPPIFPKSARQGPGKARAGRRRVATVKPNVQYRAGAEEEDMQIELDGVPIDLSAGEPDHDGAAAAASAGGGDTATSSPDLSPSAPRRHRRRRKLQAPESHSASAGAVHAAAAQQLAQAEAAAGSGQLTAAVAGEAARRAKLESTAVSRSADGPAAAAAAAAAVPVAAGAGGPGPVLAEEEAVGSSSAGGGVSVGALDLPAGAELDIGASPLLSLGAASAGAHSGIAAARAAAQVALEAEQQAIARRGGAAGSILVSNADNGSVRGVAASAGGAAAELAAAAAGVDVSFLDRHMRYADGAVTADGEPRFHAEDKAARYMSGRRVYSAGLEEALQTAPFETIDVMRGQDVGRGHIFGWRLPSTLRRVGVFKGIVRVVKDPDAEPEAGWAKILEPKEYEVRAYVLQGYGMRPMDRNRRSDCYLVGKLGDQRVSFRDSYHPRSIDPPLYKVVTFKTVLPGPSRLDLSVWDFDSVSFDDFIGRTEIDLEDRWFDPRWQALGRGFESRGRLPPKPLEERRLFSPDRWESTGALQVWVDVLDPATARDHPAVDIEPPPPRDFECRVVIWRTWGVPAHDYFTDMNDLYVRGWLEGSRAQSTDVHLRCKKGRGSFNWRMVFKTTVPCKAPILHLQMWDRDYLEVSDLIAQAELQLDQHFEAARHCNGRYMVMDRIRSAFEGTDALTGATGSRLHGMAVPGAASKKPRAARPRYGGAESAPLLGGGRGLEAVEEEDDDDDEQVEVEDGFGPLDGSGHGATDGDDASGPGGADEVSVPAVTAAVIAAELRQAHAAAQRREAARAASAPNTAGGRQQLRAQAEQRRAAAQAAAQAEFAAADSDGDDPTGDDTTGGAAGGQGKGDAASLLARATTEAETKAEADAARSTVQQAKEAVGVPIHPHADNAAWLPLYRHYGKDDDGNKVMLDTPMYMGKVLVSVELVPVEVAESFPVGLGRAAPNEHPHLPPPAGRMRFSLNPFYLGRECLGPRIFGNCLLCLCLVGVVLAVFFGAPFIQTLATIVNSLGDPLGGIITALVVLAILIPIVYICVKYVWCPEGVGILQETASDNHTYLDLMQVQSAKADAKALGFGRGVAAAPKRPSMAQSQQHGSAAAAAGVSHASDKPALSIATPGPGRAVSGAAASAAAARPVPGARANPTGAGAAAAGDAKAASASGGPALTPAARAAMASRGSKAPYPGVKHVTNPAGGVSASGDTARMAGRRKALASASAPQVPSAEE</sequence>
<organism evidence="9 10">
    <name type="scientific">Cafeteria roenbergensis</name>
    <name type="common">Marine flagellate</name>
    <dbReference type="NCBI Taxonomy" id="33653"/>
    <lineage>
        <taxon>Eukaryota</taxon>
        <taxon>Sar</taxon>
        <taxon>Stramenopiles</taxon>
        <taxon>Bigyra</taxon>
        <taxon>Opalozoa</taxon>
        <taxon>Bicosoecida</taxon>
        <taxon>Cafeteriaceae</taxon>
        <taxon>Cafeteria</taxon>
    </lineage>
</organism>
<dbReference type="InterPro" id="IPR037724">
    <property type="entry name" value="C2E_Ferlin"/>
</dbReference>
<feature type="compositionally biased region" description="Acidic residues" evidence="6">
    <location>
        <begin position="1965"/>
        <end position="1981"/>
    </location>
</feature>
<evidence type="ECO:0000256" key="5">
    <source>
        <dbReference type="ARBA" id="ARBA00023136"/>
    </source>
</evidence>
<dbReference type="InterPro" id="IPR000008">
    <property type="entry name" value="C2_dom"/>
</dbReference>
<dbReference type="SUPFAM" id="SSF49562">
    <property type="entry name" value="C2 domain (Calcium/lipid-binding domain, CaLB)"/>
    <property type="match status" value="7"/>
</dbReference>
<dbReference type="Proteomes" id="UP000323011">
    <property type="component" value="Unassembled WGS sequence"/>
</dbReference>
<gene>
    <name evidence="9" type="ORF">FNF29_06381</name>
</gene>
<feature type="domain" description="C2" evidence="8">
    <location>
        <begin position="926"/>
        <end position="1048"/>
    </location>
</feature>
<feature type="domain" description="C2" evidence="8">
    <location>
        <begin position="176"/>
        <end position="285"/>
    </location>
</feature>
<evidence type="ECO:0000256" key="4">
    <source>
        <dbReference type="ARBA" id="ARBA00022989"/>
    </source>
</evidence>
<feature type="region of interest" description="Disordered" evidence="6">
    <location>
        <begin position="2425"/>
        <end position="2471"/>
    </location>
</feature>
<dbReference type="OMA" id="NPYVDYG"/>
<protein>
    <recommendedName>
        <fullName evidence="8">C2 domain-containing protein</fullName>
    </recommendedName>
</protein>
<feature type="transmembrane region" description="Helical" evidence="7">
    <location>
        <begin position="2264"/>
        <end position="2286"/>
    </location>
</feature>
<evidence type="ECO:0000256" key="2">
    <source>
        <dbReference type="ARBA" id="ARBA00022692"/>
    </source>
</evidence>
<feature type="compositionally biased region" description="Low complexity" evidence="6">
    <location>
        <begin position="2036"/>
        <end position="2073"/>
    </location>
</feature>
<dbReference type="InterPro" id="IPR012968">
    <property type="entry name" value="FerIin_dom"/>
</dbReference>
<dbReference type="GO" id="GO:0007009">
    <property type="term" value="P:plasma membrane organization"/>
    <property type="evidence" value="ECO:0007669"/>
    <property type="project" value="TreeGrafter"/>
</dbReference>
<feature type="domain" description="C2" evidence="8">
    <location>
        <begin position="1622"/>
        <end position="1741"/>
    </location>
</feature>
<feature type="domain" description="C2" evidence="8">
    <location>
        <begin position="1"/>
        <end position="110"/>
    </location>
</feature>
<keyword evidence="3" id="KW-0677">Repeat</keyword>
<comment type="subcellular location">
    <subcellularLocation>
        <location evidence="1">Membrane</location>
        <topology evidence="1">Single-pass membrane protein</topology>
    </subcellularLocation>
</comment>
<evidence type="ECO:0000259" key="8">
    <source>
        <dbReference type="PROSITE" id="PS50004"/>
    </source>
</evidence>
<dbReference type="CDD" id="cd00030">
    <property type="entry name" value="C2"/>
    <property type="match status" value="2"/>
</dbReference>
<dbReference type="GO" id="GO:0016020">
    <property type="term" value="C:membrane"/>
    <property type="evidence" value="ECO:0007669"/>
    <property type="project" value="UniProtKB-SubCell"/>
</dbReference>